<sequence>MTIIYGDGRLLSGLVYKKTLFIRHRTRGIDTVKDEIVFNLNKVATWLRENFKEIQAASGSCYRVNTANNADKLNGWG</sequence>
<organism evidence="1 2">
    <name type="scientific">Serratia inhibens</name>
    <dbReference type="NCBI Taxonomy" id="2338073"/>
    <lineage>
        <taxon>Bacteria</taxon>
        <taxon>Pseudomonadati</taxon>
        <taxon>Pseudomonadota</taxon>
        <taxon>Gammaproteobacteria</taxon>
        <taxon>Enterobacterales</taxon>
        <taxon>Yersiniaceae</taxon>
        <taxon>Serratia</taxon>
    </lineage>
</organism>
<dbReference type="RefSeq" id="WP_119804256.1">
    <property type="nucleotide sequence ID" value="NZ_QYYG01000002.1"/>
</dbReference>
<comment type="caution">
    <text evidence="1">The sequence shown here is derived from an EMBL/GenBank/DDBJ whole genome shotgun (WGS) entry which is preliminary data.</text>
</comment>
<proteinExistence type="predicted"/>
<dbReference type="EMBL" id="QYYG01000002">
    <property type="protein sequence ID" value="RJF55981.1"/>
    <property type="molecule type" value="Genomic_DNA"/>
</dbReference>
<evidence type="ECO:0000313" key="1">
    <source>
        <dbReference type="EMBL" id="RJF55981.1"/>
    </source>
</evidence>
<evidence type="ECO:0000313" key="2">
    <source>
        <dbReference type="Proteomes" id="UP000284338"/>
    </source>
</evidence>
<keyword evidence="2" id="KW-1185">Reference proteome</keyword>
<dbReference type="Proteomes" id="UP000284338">
    <property type="component" value="Unassembled WGS sequence"/>
</dbReference>
<accession>A0AA93BWL5</accession>
<name>A0AA93BWL5_9GAMM</name>
<reference evidence="1 2" key="1">
    <citation type="submission" date="2018-09" db="EMBL/GenBank/DDBJ databases">
        <title>Draft genome of a novel serratia sp. strain with antifungal activity.</title>
        <authorList>
            <person name="Dichmann S.I."/>
            <person name="Park B.P."/>
            <person name="Pathiraja D."/>
            <person name="Choi I.-G."/>
            <person name="Stougaard P."/>
            <person name="Hennessy R.C."/>
        </authorList>
    </citation>
    <scope>NUCLEOTIDE SEQUENCE [LARGE SCALE GENOMIC DNA]</scope>
    <source>
        <strain evidence="1 2">S40</strain>
    </source>
</reference>
<dbReference type="AlphaFoldDB" id="A0AA93BWL5"/>
<gene>
    <name evidence="1" type="ORF">D4100_10235</name>
</gene>
<protein>
    <submittedName>
        <fullName evidence="1">Uncharacterized protein</fullName>
    </submittedName>
</protein>